<evidence type="ECO:0000256" key="2">
    <source>
        <dbReference type="RuleBase" id="RU362080"/>
    </source>
</evidence>
<dbReference type="InterPro" id="IPR036165">
    <property type="entry name" value="YefM-like_sf"/>
</dbReference>
<gene>
    <name evidence="3" type="ORF">GGQ63_000506</name>
</gene>
<dbReference type="Pfam" id="PF02604">
    <property type="entry name" value="PhdYeFM_antitox"/>
    <property type="match status" value="1"/>
</dbReference>
<dbReference type="Proteomes" id="UP000523821">
    <property type="component" value="Unassembled WGS sequence"/>
</dbReference>
<dbReference type="InterPro" id="IPR006442">
    <property type="entry name" value="Antitoxin_Phd/YefM"/>
</dbReference>
<evidence type="ECO:0000313" key="3">
    <source>
        <dbReference type="EMBL" id="MBB5751463.1"/>
    </source>
</evidence>
<comment type="function">
    <text evidence="2">Antitoxin component of a type II toxin-antitoxin (TA) system.</text>
</comment>
<dbReference type="RefSeq" id="WP_183852154.1">
    <property type="nucleotide sequence ID" value="NZ_JACHOO010000001.1"/>
</dbReference>
<accession>A0A7W9CT60</accession>
<comment type="caution">
    <text evidence="3">The sequence shown here is derived from an EMBL/GenBank/DDBJ whole genome shotgun (WGS) entry which is preliminary data.</text>
</comment>
<organism evidence="3 4">
    <name type="scientific">Prosthecomicrobium pneumaticum</name>
    <dbReference type="NCBI Taxonomy" id="81895"/>
    <lineage>
        <taxon>Bacteria</taxon>
        <taxon>Pseudomonadati</taxon>
        <taxon>Pseudomonadota</taxon>
        <taxon>Alphaproteobacteria</taxon>
        <taxon>Hyphomicrobiales</taxon>
        <taxon>Kaistiaceae</taxon>
        <taxon>Prosthecomicrobium</taxon>
    </lineage>
</organism>
<dbReference type="EMBL" id="JACHOO010000001">
    <property type="protein sequence ID" value="MBB5751463.1"/>
    <property type="molecule type" value="Genomic_DNA"/>
</dbReference>
<comment type="similarity">
    <text evidence="1 2">Belongs to the phD/YefM antitoxin family.</text>
</comment>
<reference evidence="3 4" key="1">
    <citation type="submission" date="2020-08" db="EMBL/GenBank/DDBJ databases">
        <title>Genomic Encyclopedia of Type Strains, Phase IV (KMG-IV): sequencing the most valuable type-strain genomes for metagenomic binning, comparative biology and taxonomic classification.</title>
        <authorList>
            <person name="Goeker M."/>
        </authorList>
    </citation>
    <scope>NUCLEOTIDE SEQUENCE [LARGE SCALE GENOMIC DNA]</scope>
    <source>
        <strain evidence="3 4">DSM 16268</strain>
    </source>
</reference>
<dbReference type="NCBIfam" id="TIGR01552">
    <property type="entry name" value="phd_fam"/>
    <property type="match status" value="1"/>
</dbReference>
<keyword evidence="4" id="KW-1185">Reference proteome</keyword>
<dbReference type="SUPFAM" id="SSF143120">
    <property type="entry name" value="YefM-like"/>
    <property type="match status" value="1"/>
</dbReference>
<evidence type="ECO:0000313" key="4">
    <source>
        <dbReference type="Proteomes" id="UP000523821"/>
    </source>
</evidence>
<protein>
    <recommendedName>
        <fullName evidence="2">Antitoxin</fullName>
    </recommendedName>
</protein>
<evidence type="ECO:0000256" key="1">
    <source>
        <dbReference type="ARBA" id="ARBA00009981"/>
    </source>
</evidence>
<sequence length="80" mass="8743">MKTLKLRDAETRLSDVIDDALAGEPSLITRDGRPEAVVVSVEVWEQLNRAATFGALLGSFPDGTGEFVIRDDRPARSTEL</sequence>
<name>A0A7W9CT60_9HYPH</name>
<dbReference type="AlphaFoldDB" id="A0A7W9CT60"/>
<dbReference type="Gene3D" id="3.40.1620.10">
    <property type="entry name" value="YefM-like domain"/>
    <property type="match status" value="1"/>
</dbReference>
<proteinExistence type="inferred from homology"/>